<gene>
    <name evidence="1" type="ORF">RAG0_15172</name>
</gene>
<organism evidence="1 2">
    <name type="scientific">Rhynchosporium agropyri</name>
    <dbReference type="NCBI Taxonomy" id="914238"/>
    <lineage>
        <taxon>Eukaryota</taxon>
        <taxon>Fungi</taxon>
        <taxon>Dikarya</taxon>
        <taxon>Ascomycota</taxon>
        <taxon>Pezizomycotina</taxon>
        <taxon>Leotiomycetes</taxon>
        <taxon>Helotiales</taxon>
        <taxon>Ploettnerulaceae</taxon>
        <taxon>Rhynchosporium</taxon>
    </lineage>
</organism>
<dbReference type="AlphaFoldDB" id="A0A1E1LJZ1"/>
<reference evidence="2" key="1">
    <citation type="submission" date="2016-03" db="EMBL/GenBank/DDBJ databases">
        <authorList>
            <person name="Guldener U."/>
        </authorList>
    </citation>
    <scope>NUCLEOTIDE SEQUENCE [LARGE SCALE GENOMIC DNA]</scope>
    <source>
        <strain evidence="2">04CH-RAC-A.6.1</strain>
    </source>
</reference>
<name>A0A1E1LJZ1_9HELO</name>
<evidence type="ECO:0000313" key="2">
    <source>
        <dbReference type="Proteomes" id="UP000178912"/>
    </source>
</evidence>
<keyword evidence="2" id="KW-1185">Reference proteome</keyword>
<evidence type="ECO:0000313" key="1">
    <source>
        <dbReference type="EMBL" id="CZT10810.1"/>
    </source>
</evidence>
<protein>
    <submittedName>
        <fullName evidence="1">Uncharacterized protein</fullName>
    </submittedName>
</protein>
<dbReference type="Proteomes" id="UP000178912">
    <property type="component" value="Unassembled WGS sequence"/>
</dbReference>
<sequence>MNELLDSRVPKPECLPSFQDACGQRGMPFISCSGLRRAAGIDPLSMNQEALAQDIQHSIIVLSDVAIQKIGNLTIGDNLLHRLSLLVLLTSVLGLKPEDAQLNCYLEFAIGDHRHSIA</sequence>
<accession>A0A1E1LJZ1</accession>
<proteinExistence type="predicted"/>
<dbReference type="EMBL" id="FJUX01000133">
    <property type="protein sequence ID" value="CZT10810.1"/>
    <property type="molecule type" value="Genomic_DNA"/>
</dbReference>